<evidence type="ECO:0000313" key="4">
    <source>
        <dbReference type="Proteomes" id="UP001165065"/>
    </source>
</evidence>
<accession>A0A9W7LA17</accession>
<feature type="region of interest" description="Disordered" evidence="1">
    <location>
        <begin position="223"/>
        <end position="315"/>
    </location>
</feature>
<feature type="region of interest" description="Disordered" evidence="1">
    <location>
        <begin position="550"/>
        <end position="586"/>
    </location>
</feature>
<feature type="domain" description="PDZ" evidence="2">
    <location>
        <begin position="324"/>
        <end position="407"/>
    </location>
</feature>
<feature type="compositionally biased region" description="Basic residues" evidence="1">
    <location>
        <begin position="241"/>
        <end position="250"/>
    </location>
</feature>
<feature type="compositionally biased region" description="Gly residues" evidence="1">
    <location>
        <begin position="156"/>
        <end position="166"/>
    </location>
</feature>
<dbReference type="PROSITE" id="PS50106">
    <property type="entry name" value="PDZ"/>
    <property type="match status" value="1"/>
</dbReference>
<sequence>MPFMKKTKQNKREVHKSPKPGPTVLSSKPNPKSPTTSPPTSTPGTPGTKPKPIVDLGAGSSRGLIDGIPLPPEDELLDPPTLNRGGNEVGEKTVVLGRTRKGEESDGGGGWGADGREKNEPVVLSPPREHMKDDKGGSKKLKQGTDVNLNSPGLMEGRGVGEGGGQKKIKLPGRRGSLLPDRSPSVGGGGSSSPSTVKVIGEGGAATPNVLVRDSLSPIVMKGSVVKNNLLPPLSASGGGGKKKRMKKRGDNKMVNQQDNEDDHYDDARNNDDNIDDGDDDDTLESIGGVSSFGDDEVGQQPEVDDGGIGSVNGIGGRKMSTEMVNVNVPEAGKLGIILLPVNGGPEGVGEGSVSGGLIIVGIKQKSPTKRRGKFVPSDAFTIGDIIVCVGETSIVGLEFEAAVEVLGTRGEGVDFVRVVRRVGEGSVEKEQRVFFIEKLEREIRGVRGDVDGDGEDLGGRVEEEAGRSMSQSHSIAQQHLSRLEETLAFEEDRLCRSMERQTVEVEWALDKIRQGVEYVEERGGETMRKQIGEIARRLRSLEAKVEEMGGVGGVGGDGKGKGKGKEMEATVEKEDKKMSEHENKGKSETGFVDAYLTGRYNHGYYREKYGKKTVSARNMRSHPTKFAEGRENPLTSLQDSGIGGAMLKADSVYRGTIAMGWHGIGRDLVKKWKVQHGA</sequence>
<dbReference type="OrthoDB" id="10598891at2759"/>
<dbReference type="InterPro" id="IPR036034">
    <property type="entry name" value="PDZ_sf"/>
</dbReference>
<reference evidence="4" key="1">
    <citation type="journal article" date="2023" name="Commun. Biol.">
        <title>Genome analysis of Parmales, the sister group of diatoms, reveals the evolutionary specialization of diatoms from phago-mixotrophs to photoautotrophs.</title>
        <authorList>
            <person name="Ban H."/>
            <person name="Sato S."/>
            <person name="Yoshikawa S."/>
            <person name="Yamada K."/>
            <person name="Nakamura Y."/>
            <person name="Ichinomiya M."/>
            <person name="Sato N."/>
            <person name="Blanc-Mathieu R."/>
            <person name="Endo H."/>
            <person name="Kuwata A."/>
            <person name="Ogata H."/>
        </authorList>
    </citation>
    <scope>NUCLEOTIDE SEQUENCE [LARGE SCALE GENOMIC DNA]</scope>
</reference>
<gene>
    <name evidence="3" type="ORF">TrCOL_g12427</name>
</gene>
<feature type="compositionally biased region" description="Acidic residues" evidence="1">
    <location>
        <begin position="273"/>
        <end position="284"/>
    </location>
</feature>
<protein>
    <recommendedName>
        <fullName evidence="2">PDZ domain-containing protein</fullName>
    </recommendedName>
</protein>
<comment type="caution">
    <text evidence="3">The sequence shown here is derived from an EMBL/GenBank/DDBJ whole genome shotgun (WGS) entry which is preliminary data.</text>
</comment>
<feature type="compositionally biased region" description="Basic and acidic residues" evidence="1">
    <location>
        <begin position="559"/>
        <end position="586"/>
    </location>
</feature>
<feature type="compositionally biased region" description="Acidic residues" evidence="1">
    <location>
        <begin position="294"/>
        <end position="306"/>
    </location>
</feature>
<proteinExistence type="predicted"/>
<evidence type="ECO:0000259" key="2">
    <source>
        <dbReference type="PROSITE" id="PS50106"/>
    </source>
</evidence>
<name>A0A9W7LA17_9STRA</name>
<evidence type="ECO:0000313" key="3">
    <source>
        <dbReference type="EMBL" id="GMI41067.1"/>
    </source>
</evidence>
<evidence type="ECO:0000256" key="1">
    <source>
        <dbReference type="SAM" id="MobiDB-lite"/>
    </source>
</evidence>
<dbReference type="Proteomes" id="UP001165065">
    <property type="component" value="Unassembled WGS sequence"/>
</dbReference>
<dbReference type="InterPro" id="IPR001478">
    <property type="entry name" value="PDZ"/>
</dbReference>
<keyword evidence="4" id="KW-1185">Reference proteome</keyword>
<dbReference type="AlphaFoldDB" id="A0A9W7LA17"/>
<feature type="compositionally biased region" description="Low complexity" evidence="1">
    <location>
        <begin position="42"/>
        <end position="51"/>
    </location>
</feature>
<dbReference type="SUPFAM" id="SSF50156">
    <property type="entry name" value="PDZ domain-like"/>
    <property type="match status" value="1"/>
</dbReference>
<dbReference type="EMBL" id="BRYA01000142">
    <property type="protein sequence ID" value="GMI41067.1"/>
    <property type="molecule type" value="Genomic_DNA"/>
</dbReference>
<feature type="compositionally biased region" description="Basic and acidic residues" evidence="1">
    <location>
        <begin position="127"/>
        <end position="137"/>
    </location>
</feature>
<feature type="region of interest" description="Disordered" evidence="1">
    <location>
        <begin position="1"/>
        <end position="207"/>
    </location>
</feature>
<feature type="compositionally biased region" description="Low complexity" evidence="1">
    <location>
        <begin position="26"/>
        <end position="35"/>
    </location>
</feature>
<organism evidence="3 4">
    <name type="scientific">Triparma columacea</name>
    <dbReference type="NCBI Taxonomy" id="722753"/>
    <lineage>
        <taxon>Eukaryota</taxon>
        <taxon>Sar</taxon>
        <taxon>Stramenopiles</taxon>
        <taxon>Ochrophyta</taxon>
        <taxon>Bolidophyceae</taxon>
        <taxon>Parmales</taxon>
        <taxon>Triparmaceae</taxon>
        <taxon>Triparma</taxon>
    </lineage>
</organism>